<keyword evidence="5" id="KW-0732">Signal</keyword>
<comment type="similarity">
    <text evidence="1">Belongs to the leucine-binding protein family.</text>
</comment>
<evidence type="ECO:0000256" key="9">
    <source>
        <dbReference type="ARBA" id="ARBA00047899"/>
    </source>
</evidence>
<keyword evidence="7" id="KW-0418">Kinase</keyword>
<keyword evidence="6 11" id="KW-0547">Nucleotide-binding</keyword>
<evidence type="ECO:0000256" key="4">
    <source>
        <dbReference type="ARBA" id="ARBA00022679"/>
    </source>
</evidence>
<dbReference type="EC" id="2.7.11.1" evidence="2"/>
<dbReference type="PROSITE" id="PS00107">
    <property type="entry name" value="PROTEIN_KINASE_ATP"/>
    <property type="match status" value="1"/>
</dbReference>
<dbReference type="InterPro" id="IPR017441">
    <property type="entry name" value="Protein_kinase_ATP_BS"/>
</dbReference>
<evidence type="ECO:0000259" key="12">
    <source>
        <dbReference type="PROSITE" id="PS50011"/>
    </source>
</evidence>
<dbReference type="Gene3D" id="1.10.510.10">
    <property type="entry name" value="Transferase(Phosphotransferase) domain 1"/>
    <property type="match status" value="1"/>
</dbReference>
<dbReference type="Pfam" id="PF00069">
    <property type="entry name" value="Pkinase"/>
    <property type="match status" value="1"/>
</dbReference>
<keyword evidence="3" id="KW-0723">Serine/threonine-protein kinase</keyword>
<keyword evidence="8 11" id="KW-0067">ATP-binding</keyword>
<proteinExistence type="inferred from homology"/>
<sequence length="779" mass="85613">MLGRLLDGRYQIVRVLGAGGFGHTYIAQDTKRPGKPICVLKHLSFATPDPAILKQARRMFVAEAETLEKLGRHDQIPQLLAYFEEDHEFYLVQEFIEGHPLSDELSGGQTRSQDWVIDYLEDVLKTLEFVHTHGVIHRDLKPENLIRRDRDQKLVLIDFGAVKSIETSITDPHADTTISVPVYTSGYASSEQCLGKPRVTSDLYSLGMIAIQALTGIRPTQLPQDPHTCELRWRNHATVREELAIVLDLLTKFHFAQRYQSATQALEALHQIQEESLFTQAPLSLLDTSRPLGSVERHSPASTLQDSLPKQPRLPHLKIAAIAVGAIAMLGTSMWALTRLPKSAIPVPVLGQTIVEISPDSDLDKISFGERVLGLGANVPLKQEAADQFGAGKFEQAIASLEKARQADGTDPETLIYLNNARIAHEKTYTIAAVVPISTQPRPAAELLRGVAQAQERLNNAGGIDGIKLRVAIATDDNNSDTAQRIAKSLVNAPDVLGVIGHGTSDTTLAGGEIYQASGLVAIAPISSSTDLATLSQSVFRAMPSDKRPAKRLADYTVNQLKKRKVAIFYNSTSKYSTSLKNAFKDALFFGSKGSVDEIDFNTPDFEQTATVEAAIRRGAEVLMLAPDDKFIDRALLVVAANRRRLPMLAGDVMFSPRILNNGDAIAGLTIAVPHYQLEIEKSLFQRQSTDLWGISVNWRTVLAYDATQALITALQQSPTRNGIRTILARPDFVAPGGIRPFSFSTEGDRETKIALMKVTPTRSKTKTQAKQYEFQPIK</sequence>
<dbReference type="Proteomes" id="UP000646053">
    <property type="component" value="Unassembled WGS sequence"/>
</dbReference>
<dbReference type="SUPFAM" id="SSF56112">
    <property type="entry name" value="Protein kinase-like (PK-like)"/>
    <property type="match status" value="1"/>
</dbReference>
<evidence type="ECO:0000256" key="6">
    <source>
        <dbReference type="ARBA" id="ARBA00022741"/>
    </source>
</evidence>
<feature type="domain" description="Protein kinase" evidence="12">
    <location>
        <begin position="10"/>
        <end position="314"/>
    </location>
</feature>
<name>A0A8J7Z6R5_9CYAN</name>
<evidence type="ECO:0000313" key="14">
    <source>
        <dbReference type="Proteomes" id="UP000646053"/>
    </source>
</evidence>
<dbReference type="GO" id="GO:0004674">
    <property type="term" value="F:protein serine/threonine kinase activity"/>
    <property type="evidence" value="ECO:0007669"/>
    <property type="project" value="UniProtKB-KW"/>
</dbReference>
<evidence type="ECO:0000256" key="5">
    <source>
        <dbReference type="ARBA" id="ARBA00022729"/>
    </source>
</evidence>
<dbReference type="InterPro" id="IPR011009">
    <property type="entry name" value="Kinase-like_dom_sf"/>
</dbReference>
<comment type="caution">
    <text evidence="13">The sequence shown here is derived from an EMBL/GenBank/DDBJ whole genome shotgun (WGS) entry which is preliminary data.</text>
</comment>
<evidence type="ECO:0000256" key="11">
    <source>
        <dbReference type="PROSITE-ProRule" id="PRU10141"/>
    </source>
</evidence>
<feature type="binding site" evidence="11">
    <location>
        <position position="41"/>
    </location>
    <ligand>
        <name>ATP</name>
        <dbReference type="ChEBI" id="CHEBI:30616"/>
    </ligand>
</feature>
<evidence type="ECO:0000256" key="2">
    <source>
        <dbReference type="ARBA" id="ARBA00012513"/>
    </source>
</evidence>
<organism evidence="13 14">
    <name type="scientific">Myxacorys almedinensis A</name>
    <dbReference type="NCBI Taxonomy" id="2690445"/>
    <lineage>
        <taxon>Bacteria</taxon>
        <taxon>Bacillati</taxon>
        <taxon>Cyanobacteriota</taxon>
        <taxon>Cyanophyceae</taxon>
        <taxon>Leptolyngbyales</taxon>
        <taxon>Leptolyngbyaceae</taxon>
        <taxon>Myxacorys</taxon>
        <taxon>Myxacorys almedinensis</taxon>
    </lineage>
</organism>
<dbReference type="AlphaFoldDB" id="A0A8J7Z6R5"/>
<dbReference type="CDD" id="cd06268">
    <property type="entry name" value="PBP1_ABC_transporter_LIVBP-like"/>
    <property type="match status" value="1"/>
</dbReference>
<dbReference type="Gene3D" id="3.40.50.2300">
    <property type="match status" value="2"/>
</dbReference>
<evidence type="ECO:0000256" key="8">
    <source>
        <dbReference type="ARBA" id="ARBA00022840"/>
    </source>
</evidence>
<dbReference type="PANTHER" id="PTHR24363">
    <property type="entry name" value="SERINE/THREONINE PROTEIN KINASE"/>
    <property type="match status" value="1"/>
</dbReference>
<dbReference type="EMBL" id="WVIE01000022">
    <property type="protein sequence ID" value="NDJ18941.1"/>
    <property type="molecule type" value="Genomic_DNA"/>
</dbReference>
<comment type="catalytic activity">
    <reaction evidence="10">
        <text>L-seryl-[protein] + ATP = O-phospho-L-seryl-[protein] + ADP + H(+)</text>
        <dbReference type="Rhea" id="RHEA:17989"/>
        <dbReference type="Rhea" id="RHEA-COMP:9863"/>
        <dbReference type="Rhea" id="RHEA-COMP:11604"/>
        <dbReference type="ChEBI" id="CHEBI:15378"/>
        <dbReference type="ChEBI" id="CHEBI:29999"/>
        <dbReference type="ChEBI" id="CHEBI:30616"/>
        <dbReference type="ChEBI" id="CHEBI:83421"/>
        <dbReference type="ChEBI" id="CHEBI:456216"/>
        <dbReference type="EC" id="2.7.11.1"/>
    </reaction>
</comment>
<dbReference type="InterPro" id="IPR028082">
    <property type="entry name" value="Peripla_BP_I"/>
</dbReference>
<evidence type="ECO:0000256" key="7">
    <source>
        <dbReference type="ARBA" id="ARBA00022777"/>
    </source>
</evidence>
<evidence type="ECO:0000256" key="1">
    <source>
        <dbReference type="ARBA" id="ARBA00010062"/>
    </source>
</evidence>
<reference evidence="13" key="1">
    <citation type="submission" date="2019-12" db="EMBL/GenBank/DDBJ databases">
        <title>High-Quality draft genome sequences of three cyanobacteria isolated from the limestone walls of the Old Cathedral of Coimbra.</title>
        <authorList>
            <person name="Tiago I."/>
            <person name="Soares F."/>
            <person name="Portugal A."/>
        </authorList>
    </citation>
    <scope>NUCLEOTIDE SEQUENCE</scope>
    <source>
        <strain evidence="13">A</strain>
    </source>
</reference>
<evidence type="ECO:0000256" key="10">
    <source>
        <dbReference type="ARBA" id="ARBA00048679"/>
    </source>
</evidence>
<evidence type="ECO:0000313" key="13">
    <source>
        <dbReference type="EMBL" id="NDJ18941.1"/>
    </source>
</evidence>
<dbReference type="SMART" id="SM00220">
    <property type="entry name" value="S_TKc"/>
    <property type="match status" value="1"/>
</dbReference>
<keyword evidence="4" id="KW-0808">Transferase</keyword>
<dbReference type="Pfam" id="PF13458">
    <property type="entry name" value="Peripla_BP_6"/>
    <property type="match status" value="1"/>
</dbReference>
<dbReference type="InterPro" id="IPR028081">
    <property type="entry name" value="Leu-bd"/>
</dbReference>
<dbReference type="PANTHER" id="PTHR24363:SF0">
    <property type="entry name" value="SERINE_THREONINE KINASE LIKE DOMAIN CONTAINING 1"/>
    <property type="match status" value="1"/>
</dbReference>
<dbReference type="GO" id="GO:0005524">
    <property type="term" value="F:ATP binding"/>
    <property type="evidence" value="ECO:0007669"/>
    <property type="project" value="UniProtKB-UniRule"/>
</dbReference>
<gene>
    <name evidence="13" type="ORF">GS601_16885</name>
</gene>
<keyword evidence="14" id="KW-1185">Reference proteome</keyword>
<dbReference type="Gene3D" id="3.30.200.20">
    <property type="entry name" value="Phosphorylase Kinase, domain 1"/>
    <property type="match status" value="1"/>
</dbReference>
<dbReference type="CDD" id="cd14014">
    <property type="entry name" value="STKc_PknB_like"/>
    <property type="match status" value="1"/>
</dbReference>
<dbReference type="InterPro" id="IPR000719">
    <property type="entry name" value="Prot_kinase_dom"/>
</dbReference>
<comment type="catalytic activity">
    <reaction evidence="9">
        <text>L-threonyl-[protein] + ATP = O-phospho-L-threonyl-[protein] + ADP + H(+)</text>
        <dbReference type="Rhea" id="RHEA:46608"/>
        <dbReference type="Rhea" id="RHEA-COMP:11060"/>
        <dbReference type="Rhea" id="RHEA-COMP:11605"/>
        <dbReference type="ChEBI" id="CHEBI:15378"/>
        <dbReference type="ChEBI" id="CHEBI:30013"/>
        <dbReference type="ChEBI" id="CHEBI:30616"/>
        <dbReference type="ChEBI" id="CHEBI:61977"/>
        <dbReference type="ChEBI" id="CHEBI:456216"/>
        <dbReference type="EC" id="2.7.11.1"/>
    </reaction>
</comment>
<protein>
    <recommendedName>
        <fullName evidence="2">non-specific serine/threonine protein kinase</fullName>
        <ecNumber evidence="2">2.7.11.1</ecNumber>
    </recommendedName>
</protein>
<accession>A0A8J7Z6R5</accession>
<evidence type="ECO:0000256" key="3">
    <source>
        <dbReference type="ARBA" id="ARBA00022527"/>
    </source>
</evidence>
<dbReference type="PROSITE" id="PS50011">
    <property type="entry name" value="PROTEIN_KINASE_DOM"/>
    <property type="match status" value="1"/>
</dbReference>
<dbReference type="SUPFAM" id="SSF53822">
    <property type="entry name" value="Periplasmic binding protein-like I"/>
    <property type="match status" value="1"/>
</dbReference>